<dbReference type="PANTHER" id="PTHR43071">
    <property type="entry name" value="2-AMINO-4-HYDROXY-6-HYDROXYMETHYLDIHYDROPTERIDINE PYROPHOSPHOKINASE"/>
    <property type="match status" value="1"/>
</dbReference>
<comment type="pathway">
    <text evidence="1">Cofactor biosynthesis; tetrahydrofolate biosynthesis; 2-amino-4-hydroxy-6-hydroxymethyl-7,8-dihydropteridine diphosphate from 7,8-dihydroneopterin triphosphate: step 4/4.</text>
</comment>
<evidence type="ECO:0000313" key="15">
    <source>
        <dbReference type="Proteomes" id="UP001560019"/>
    </source>
</evidence>
<evidence type="ECO:0000256" key="3">
    <source>
        <dbReference type="ARBA" id="ARBA00013253"/>
    </source>
</evidence>
<protein>
    <recommendedName>
        <fullName evidence="4">2-amino-4-hydroxy-6-hydroxymethyldihydropteridine pyrophosphokinase</fullName>
        <ecNumber evidence="3">2.7.6.3</ecNumber>
    </recommendedName>
    <alternativeName>
        <fullName evidence="11">6-hydroxymethyl-7,8-dihydropterin pyrophosphokinase</fullName>
    </alternativeName>
    <alternativeName>
        <fullName evidence="12">7,8-dihydro-6-hydroxymethylpterin-pyrophosphokinase</fullName>
    </alternativeName>
</protein>
<dbReference type="RefSeq" id="WP_125403062.1">
    <property type="nucleotide sequence ID" value="NZ_JBEHHI010000001.1"/>
</dbReference>
<proteinExistence type="inferred from homology"/>
<dbReference type="Gene3D" id="3.30.70.560">
    <property type="entry name" value="7,8-Dihydro-6-hydroxymethylpterin-pyrophosphokinase HPPK"/>
    <property type="match status" value="1"/>
</dbReference>
<evidence type="ECO:0000256" key="5">
    <source>
        <dbReference type="ARBA" id="ARBA00022679"/>
    </source>
</evidence>
<evidence type="ECO:0000256" key="1">
    <source>
        <dbReference type="ARBA" id="ARBA00005051"/>
    </source>
</evidence>
<comment type="function">
    <text evidence="10">Catalyzes the transfer of pyrophosphate from adenosine triphosphate (ATP) to 6-hydroxymethyl-7,8-dihydropterin, an enzymatic step in folate biosynthesis pathway.</text>
</comment>
<dbReference type="InterPro" id="IPR035907">
    <property type="entry name" value="Hppk_sf"/>
</dbReference>
<dbReference type="NCBIfam" id="TIGR01498">
    <property type="entry name" value="folK"/>
    <property type="match status" value="1"/>
</dbReference>
<evidence type="ECO:0000256" key="11">
    <source>
        <dbReference type="ARBA" id="ARBA00029766"/>
    </source>
</evidence>
<gene>
    <name evidence="14" type="ORF">Ga0609869_001761</name>
</gene>
<keyword evidence="8" id="KW-0067">ATP-binding</keyword>
<accession>A0ABV3XTL0</accession>
<keyword evidence="15" id="KW-1185">Reference proteome</keyword>
<dbReference type="EC" id="2.7.6.3" evidence="3"/>
<evidence type="ECO:0000256" key="10">
    <source>
        <dbReference type="ARBA" id="ARBA00029409"/>
    </source>
</evidence>
<evidence type="ECO:0000313" key="14">
    <source>
        <dbReference type="EMBL" id="MEX5728408.1"/>
    </source>
</evidence>
<keyword evidence="9" id="KW-0289">Folate biosynthesis</keyword>
<evidence type="ECO:0000256" key="4">
    <source>
        <dbReference type="ARBA" id="ARBA00016218"/>
    </source>
</evidence>
<keyword evidence="7" id="KW-0418">Kinase</keyword>
<dbReference type="SUPFAM" id="SSF55083">
    <property type="entry name" value="6-hydroxymethyl-7,8-dihydropterin pyrophosphokinase, HPPK"/>
    <property type="match status" value="1"/>
</dbReference>
<evidence type="ECO:0000256" key="12">
    <source>
        <dbReference type="ARBA" id="ARBA00033413"/>
    </source>
</evidence>
<comment type="similarity">
    <text evidence="2">Belongs to the HPPK family.</text>
</comment>
<name>A0ABV3XTL0_9RHOB</name>
<keyword evidence="5" id="KW-0808">Transferase</keyword>
<dbReference type="PANTHER" id="PTHR43071:SF1">
    <property type="entry name" value="2-AMINO-4-HYDROXY-6-HYDROXYMETHYLDIHYDROPTERIDINE PYROPHOSPHOKINASE"/>
    <property type="match status" value="1"/>
</dbReference>
<evidence type="ECO:0000259" key="13">
    <source>
        <dbReference type="PROSITE" id="PS00794"/>
    </source>
</evidence>
<evidence type="ECO:0000256" key="8">
    <source>
        <dbReference type="ARBA" id="ARBA00022840"/>
    </source>
</evidence>
<evidence type="ECO:0000256" key="7">
    <source>
        <dbReference type="ARBA" id="ARBA00022777"/>
    </source>
</evidence>
<sequence>MPQEAKCHERDTISFIALGSNVASHAGTPRKTIGAALAALETESVRVVRKSQLFLTPCHPPGTGPDFVNACAQLVTTLSAEALLQHLHAVEASFGRARRTRWAPRSLDLDLLDFGGQVHPAPETQARWRSLPPEDQRRLAPDELILPHPRLQDRAFVLVPLAEIAPDWRHPLLGRSAAELRDALPEAEKAAIRPL</sequence>
<feature type="domain" description="7,8-dihydro-6-hydroxymethylpterin-pyrophosphokinase" evidence="13">
    <location>
        <begin position="101"/>
        <end position="112"/>
    </location>
</feature>
<organism evidence="14 15">
    <name type="scientific">Rhodovulum iodosum</name>
    <dbReference type="NCBI Taxonomy" id="68291"/>
    <lineage>
        <taxon>Bacteria</taxon>
        <taxon>Pseudomonadati</taxon>
        <taxon>Pseudomonadota</taxon>
        <taxon>Alphaproteobacteria</taxon>
        <taxon>Rhodobacterales</taxon>
        <taxon>Paracoccaceae</taxon>
        <taxon>Rhodovulum</taxon>
    </lineage>
</organism>
<evidence type="ECO:0000256" key="9">
    <source>
        <dbReference type="ARBA" id="ARBA00022909"/>
    </source>
</evidence>
<dbReference type="Proteomes" id="UP001560019">
    <property type="component" value="Unassembled WGS sequence"/>
</dbReference>
<evidence type="ECO:0000256" key="2">
    <source>
        <dbReference type="ARBA" id="ARBA00005810"/>
    </source>
</evidence>
<dbReference type="Pfam" id="PF01288">
    <property type="entry name" value="HPPK"/>
    <property type="match status" value="1"/>
</dbReference>
<evidence type="ECO:0000256" key="6">
    <source>
        <dbReference type="ARBA" id="ARBA00022741"/>
    </source>
</evidence>
<dbReference type="InterPro" id="IPR000550">
    <property type="entry name" value="Hppk"/>
</dbReference>
<comment type="caution">
    <text evidence="14">The sequence shown here is derived from an EMBL/GenBank/DDBJ whole genome shotgun (WGS) entry which is preliminary data.</text>
</comment>
<dbReference type="CDD" id="cd00483">
    <property type="entry name" value="HPPK"/>
    <property type="match status" value="1"/>
</dbReference>
<dbReference type="PROSITE" id="PS00794">
    <property type="entry name" value="HPPK"/>
    <property type="match status" value="1"/>
</dbReference>
<reference evidence="14 15" key="1">
    <citation type="submission" date="2024-06" db="EMBL/GenBank/DDBJ databases">
        <title>Genome of Rhodovulum iodosum, a marine photoferrotroph.</title>
        <authorList>
            <person name="Bianchini G."/>
            <person name="Nikeleit V."/>
            <person name="Kappler A."/>
            <person name="Bryce C."/>
            <person name="Sanchez-Baracaldo P."/>
        </authorList>
    </citation>
    <scope>NUCLEOTIDE SEQUENCE [LARGE SCALE GENOMIC DNA]</scope>
    <source>
        <strain evidence="14 15">UT/N1</strain>
    </source>
</reference>
<keyword evidence="6" id="KW-0547">Nucleotide-binding</keyword>
<dbReference type="EMBL" id="JBEHHI010000001">
    <property type="protein sequence ID" value="MEX5728408.1"/>
    <property type="molecule type" value="Genomic_DNA"/>
</dbReference>